<comment type="caution">
    <text evidence="2">The sequence shown here is derived from an EMBL/GenBank/DDBJ whole genome shotgun (WGS) entry which is preliminary data.</text>
</comment>
<gene>
    <name evidence="2" type="ORF">AS888_22070</name>
</gene>
<organism evidence="2 3">
    <name type="scientific">Peribacillus simplex</name>
    <dbReference type="NCBI Taxonomy" id="1478"/>
    <lineage>
        <taxon>Bacteria</taxon>
        <taxon>Bacillati</taxon>
        <taxon>Bacillota</taxon>
        <taxon>Bacilli</taxon>
        <taxon>Bacillales</taxon>
        <taxon>Bacillaceae</taxon>
        <taxon>Peribacillus</taxon>
    </lineage>
</organism>
<keyword evidence="3" id="KW-1185">Reference proteome</keyword>
<dbReference type="EMBL" id="LNNH01000028">
    <property type="protein sequence ID" value="KWW17297.1"/>
    <property type="molecule type" value="Genomic_DNA"/>
</dbReference>
<protein>
    <submittedName>
        <fullName evidence="2">Uncharacterized protein</fullName>
    </submittedName>
</protein>
<sequence>MKKNNGWYQLEGKPPSPNNQQLGKTVLKSLLLVGRNGQQQVLIKCRNQSYLTKKMAALKPSSKG</sequence>
<evidence type="ECO:0000313" key="2">
    <source>
        <dbReference type="EMBL" id="KWW17297.1"/>
    </source>
</evidence>
<dbReference type="Proteomes" id="UP000064189">
    <property type="component" value="Unassembled WGS sequence"/>
</dbReference>
<dbReference type="RefSeq" id="WP_061142844.1">
    <property type="nucleotide sequence ID" value="NZ_LNNH01000028.1"/>
</dbReference>
<evidence type="ECO:0000256" key="1">
    <source>
        <dbReference type="SAM" id="MobiDB-lite"/>
    </source>
</evidence>
<reference evidence="2 3" key="1">
    <citation type="submission" date="2015-11" db="EMBL/GenBank/DDBJ databases">
        <title>Genome Sequence of Bacillus simplex strain VanAntwerpen2.</title>
        <authorList>
            <person name="Couger M.B."/>
        </authorList>
    </citation>
    <scope>NUCLEOTIDE SEQUENCE [LARGE SCALE GENOMIC DNA]</scope>
    <source>
        <strain evidence="2 3">VanAntwerpen02</strain>
    </source>
</reference>
<accession>A0A120GP34</accession>
<evidence type="ECO:0000313" key="3">
    <source>
        <dbReference type="Proteomes" id="UP000064189"/>
    </source>
</evidence>
<name>A0A120GP34_9BACI</name>
<dbReference type="AlphaFoldDB" id="A0A120GP34"/>
<feature type="region of interest" description="Disordered" evidence="1">
    <location>
        <begin position="1"/>
        <end position="22"/>
    </location>
</feature>
<proteinExistence type="predicted"/>